<evidence type="ECO:0000256" key="2">
    <source>
        <dbReference type="ARBA" id="ARBA00023235"/>
    </source>
</evidence>
<evidence type="ECO:0000256" key="7">
    <source>
        <dbReference type="ARBA" id="ARBA00041803"/>
    </source>
</evidence>
<accession>A0A369UNA4</accession>
<dbReference type="Proteomes" id="UP000253782">
    <property type="component" value="Unassembled WGS sequence"/>
</dbReference>
<dbReference type="InterPro" id="IPR006224">
    <property type="entry name" value="PsdUridine_synth_RluA-like_CS"/>
</dbReference>
<dbReference type="GO" id="GO:0003723">
    <property type="term" value="F:RNA binding"/>
    <property type="evidence" value="ECO:0007669"/>
    <property type="project" value="InterPro"/>
</dbReference>
<dbReference type="GO" id="GO:0000455">
    <property type="term" value="P:enzyme-directed rRNA pseudouridine synthesis"/>
    <property type="evidence" value="ECO:0007669"/>
    <property type="project" value="TreeGrafter"/>
</dbReference>
<dbReference type="EMBL" id="QQAH01000006">
    <property type="protein sequence ID" value="RDD82242.1"/>
    <property type="molecule type" value="Genomic_DNA"/>
</dbReference>
<dbReference type="InterPro" id="IPR050188">
    <property type="entry name" value="RluA_PseudoU_synthase"/>
</dbReference>
<protein>
    <recommendedName>
        <fullName evidence="6">tRNA pseudouridine synthase C</fullName>
        <ecNumber evidence="5">5.4.99.26</ecNumber>
    </recommendedName>
    <alternativeName>
        <fullName evidence="8">tRNA pseudouridine(65) synthase</fullName>
    </alternativeName>
    <alternativeName>
        <fullName evidence="9">tRNA pseudouridylate synthase C</fullName>
    </alternativeName>
    <alternativeName>
        <fullName evidence="7">tRNA-uridine isomerase C</fullName>
    </alternativeName>
</protein>
<evidence type="ECO:0000256" key="5">
    <source>
        <dbReference type="ARBA" id="ARBA00038943"/>
    </source>
</evidence>
<name>A0A369UNA4_9GAMM</name>
<evidence type="ECO:0000256" key="4">
    <source>
        <dbReference type="ARBA" id="ARBA00037670"/>
    </source>
</evidence>
<comment type="function">
    <text evidence="4">Responsible for synthesis of pseudouridine from uracil-65 in transfer RNAs.</text>
</comment>
<feature type="domain" description="Pseudouridine synthase RsuA/RluA-like" evidence="11">
    <location>
        <begin position="36"/>
        <end position="187"/>
    </location>
</feature>
<dbReference type="OrthoDB" id="9807829at2"/>
<comment type="catalytic activity">
    <reaction evidence="3">
        <text>uridine(65) in tRNA = pseudouridine(65) in tRNA</text>
        <dbReference type="Rhea" id="RHEA:42536"/>
        <dbReference type="Rhea" id="RHEA-COMP:10103"/>
        <dbReference type="Rhea" id="RHEA-COMP:10104"/>
        <dbReference type="ChEBI" id="CHEBI:65314"/>
        <dbReference type="ChEBI" id="CHEBI:65315"/>
        <dbReference type="EC" id="5.4.99.26"/>
    </reaction>
</comment>
<gene>
    <name evidence="12" type="ORF">DVJ77_07400</name>
</gene>
<evidence type="ECO:0000256" key="1">
    <source>
        <dbReference type="ARBA" id="ARBA00022694"/>
    </source>
</evidence>
<evidence type="ECO:0000256" key="10">
    <source>
        <dbReference type="SAM" id="MobiDB-lite"/>
    </source>
</evidence>
<evidence type="ECO:0000256" key="9">
    <source>
        <dbReference type="ARBA" id="ARBA00043049"/>
    </source>
</evidence>
<feature type="compositionally biased region" description="Basic and acidic residues" evidence="10">
    <location>
        <begin position="1"/>
        <end position="13"/>
    </location>
</feature>
<sequence>MVDERDAAIRDNDNSAAPASRSPRTHLQILYQDDALIAVNKPAGLAVHRSKMVGNADEFLIDLLREQVGGTVNLAHRLDRATSGVLLIARSAEVAAALGEQFMGRDVHKQYLAVVRGWPEPAEGVIDYPLPGSRDNGPRRDARTRYRSLASIEVPIELGRYPQQRYALVLAEPETGRFRQIRKHLAHLHHPVIGDCQHGRSDHNRLYKQYFSCHRMLLHAWRLHFAHPVSGAPISIEASLDATYSALLERFKWVLPG</sequence>
<feature type="region of interest" description="Disordered" evidence="10">
    <location>
        <begin position="1"/>
        <end position="23"/>
    </location>
</feature>
<dbReference type="RefSeq" id="WP_114844862.1">
    <property type="nucleotide sequence ID" value="NZ_JBHSPE010000008.1"/>
</dbReference>
<dbReference type="GO" id="GO:0008033">
    <property type="term" value="P:tRNA processing"/>
    <property type="evidence" value="ECO:0007669"/>
    <property type="project" value="UniProtKB-KW"/>
</dbReference>
<evidence type="ECO:0000313" key="12">
    <source>
        <dbReference type="EMBL" id="RDD82242.1"/>
    </source>
</evidence>
<dbReference type="Gene3D" id="3.30.2350.10">
    <property type="entry name" value="Pseudouridine synthase"/>
    <property type="match status" value="1"/>
</dbReference>
<dbReference type="PANTHER" id="PTHR21600:SF56">
    <property type="entry name" value="TRNA PSEUDOURIDINE SYNTHASE C"/>
    <property type="match status" value="1"/>
</dbReference>
<dbReference type="PANTHER" id="PTHR21600">
    <property type="entry name" value="MITOCHONDRIAL RNA PSEUDOURIDINE SYNTHASE"/>
    <property type="match status" value="1"/>
</dbReference>
<dbReference type="Pfam" id="PF00849">
    <property type="entry name" value="PseudoU_synth_2"/>
    <property type="match status" value="1"/>
</dbReference>
<dbReference type="GO" id="GO:0160149">
    <property type="term" value="F:tRNA pseudouridine(65) synthase activity"/>
    <property type="evidence" value="ECO:0007669"/>
    <property type="project" value="UniProtKB-EC"/>
</dbReference>
<evidence type="ECO:0000256" key="3">
    <source>
        <dbReference type="ARBA" id="ARBA00036607"/>
    </source>
</evidence>
<organism evidence="12 13">
    <name type="scientific">Dyella tabacisoli</name>
    <dbReference type="NCBI Taxonomy" id="2282381"/>
    <lineage>
        <taxon>Bacteria</taxon>
        <taxon>Pseudomonadati</taxon>
        <taxon>Pseudomonadota</taxon>
        <taxon>Gammaproteobacteria</taxon>
        <taxon>Lysobacterales</taxon>
        <taxon>Rhodanobacteraceae</taxon>
        <taxon>Dyella</taxon>
    </lineage>
</organism>
<dbReference type="InterPro" id="IPR020103">
    <property type="entry name" value="PsdUridine_synth_cat_dom_sf"/>
</dbReference>
<proteinExistence type="predicted"/>
<keyword evidence="1" id="KW-0819">tRNA processing</keyword>
<keyword evidence="13" id="KW-1185">Reference proteome</keyword>
<dbReference type="PROSITE" id="PS01129">
    <property type="entry name" value="PSI_RLU"/>
    <property type="match status" value="1"/>
</dbReference>
<evidence type="ECO:0000313" key="13">
    <source>
        <dbReference type="Proteomes" id="UP000253782"/>
    </source>
</evidence>
<comment type="caution">
    <text evidence="12">The sequence shown here is derived from an EMBL/GenBank/DDBJ whole genome shotgun (WGS) entry which is preliminary data.</text>
</comment>
<reference evidence="12 13" key="1">
    <citation type="submission" date="2018-07" db="EMBL/GenBank/DDBJ databases">
        <title>Dyella tabacisoli L4-6T, whole genome shotgun sequence.</title>
        <authorList>
            <person name="Zhou X.-K."/>
            <person name="Li W.-J."/>
            <person name="Duan Y.-Q."/>
        </authorList>
    </citation>
    <scope>NUCLEOTIDE SEQUENCE [LARGE SCALE GENOMIC DNA]</scope>
    <source>
        <strain evidence="12 13">L4-6</strain>
    </source>
</reference>
<dbReference type="EC" id="5.4.99.26" evidence="5"/>
<keyword evidence="2" id="KW-0413">Isomerase</keyword>
<evidence type="ECO:0000259" key="11">
    <source>
        <dbReference type="Pfam" id="PF00849"/>
    </source>
</evidence>
<dbReference type="InterPro" id="IPR006145">
    <property type="entry name" value="PsdUridine_synth_RsuA/RluA"/>
</dbReference>
<dbReference type="AlphaFoldDB" id="A0A369UNA4"/>
<evidence type="ECO:0000256" key="6">
    <source>
        <dbReference type="ARBA" id="ARBA00040675"/>
    </source>
</evidence>
<evidence type="ECO:0000256" key="8">
    <source>
        <dbReference type="ARBA" id="ARBA00041975"/>
    </source>
</evidence>
<dbReference type="SUPFAM" id="SSF55120">
    <property type="entry name" value="Pseudouridine synthase"/>
    <property type="match status" value="1"/>
</dbReference>